<dbReference type="Proteomes" id="UP000664601">
    <property type="component" value="Unassembled WGS sequence"/>
</dbReference>
<feature type="region of interest" description="Disordered" evidence="1">
    <location>
        <begin position="1"/>
        <end position="23"/>
    </location>
</feature>
<reference evidence="2 3" key="1">
    <citation type="submission" date="2021-03" db="EMBL/GenBank/DDBJ databases">
        <title>Enterococcal diversity collection.</title>
        <authorList>
            <person name="Gilmore M.S."/>
            <person name="Schwartzman J."/>
            <person name="Van Tyne D."/>
            <person name="Martin M."/>
            <person name="Earl A.M."/>
            <person name="Manson A.L."/>
            <person name="Straub T."/>
            <person name="Salamzade R."/>
            <person name="Saavedra J."/>
            <person name="Lebreton F."/>
            <person name="Prichula J."/>
            <person name="Schaufler K."/>
            <person name="Gaca A."/>
            <person name="Sgardioli B."/>
            <person name="Wagenaar J."/>
            <person name="Strong T."/>
        </authorList>
    </citation>
    <scope>NUCLEOTIDE SEQUENCE [LARGE SCALE GENOMIC DNA]</scope>
    <source>
        <strain evidence="2 3">669A</strain>
    </source>
</reference>
<evidence type="ECO:0000313" key="2">
    <source>
        <dbReference type="EMBL" id="MBO1308543.1"/>
    </source>
</evidence>
<evidence type="ECO:0000256" key="1">
    <source>
        <dbReference type="SAM" id="MobiDB-lite"/>
    </source>
</evidence>
<name>A0ABS3LFW7_9ENTE</name>
<keyword evidence="3" id="KW-1185">Reference proteome</keyword>
<organism evidence="2 3">
    <name type="scientific">Candidatus Enterococcus moelleringii</name>
    <dbReference type="NCBI Taxonomy" id="2815325"/>
    <lineage>
        <taxon>Bacteria</taxon>
        <taxon>Bacillati</taxon>
        <taxon>Bacillota</taxon>
        <taxon>Bacilli</taxon>
        <taxon>Lactobacillales</taxon>
        <taxon>Enterococcaceae</taxon>
        <taxon>Enterococcus</taxon>
    </lineage>
</organism>
<evidence type="ECO:0000313" key="3">
    <source>
        <dbReference type="Proteomes" id="UP000664601"/>
    </source>
</evidence>
<dbReference type="RefSeq" id="WP_207675535.1">
    <property type="nucleotide sequence ID" value="NZ_JAFREM010000034.1"/>
</dbReference>
<sequence length="268" mass="30749">MLMTDTTTNEKSENPKTDPSNESGILLDYTDCSNNWDILLSHAVPYMPQKGHYPSLIIPVLDQHAALIISDSTCYSAPNQTFDVLKSNQHVLQSFDYFLLARALKYFKCFGLKLLPMMNRTACLFPVSGSIDNAIWVNPLKIYDVIEEDDQTELVMTDGSIMRSFETRRTFDVHATIALLALATMRRDFLHPDIPGQYPSDYLELPNTPFLRFLNQQEELQEFPLPQNALKQRYEDEQSIQRVLKIGKKLNMQGLTYPYVSDILNNVK</sequence>
<comment type="caution">
    <text evidence="2">The sequence shown here is derived from an EMBL/GenBank/DDBJ whole genome shotgun (WGS) entry which is preliminary data.</text>
</comment>
<gene>
    <name evidence="2" type="ORF">JZO70_20380</name>
</gene>
<accession>A0ABS3LFW7</accession>
<dbReference type="EMBL" id="JAFREM010000034">
    <property type="protein sequence ID" value="MBO1308543.1"/>
    <property type="molecule type" value="Genomic_DNA"/>
</dbReference>
<protein>
    <submittedName>
        <fullName evidence="2">Uncharacterized protein</fullName>
    </submittedName>
</protein>
<proteinExistence type="predicted"/>